<dbReference type="InterPro" id="IPR056632">
    <property type="entry name" value="DUF7730"/>
</dbReference>
<dbReference type="Pfam" id="PF24864">
    <property type="entry name" value="DUF7730"/>
    <property type="match status" value="1"/>
</dbReference>
<evidence type="ECO:0000259" key="1">
    <source>
        <dbReference type="Pfam" id="PF24864"/>
    </source>
</evidence>
<accession>A0ABR1YZA6</accession>
<evidence type="ECO:0000313" key="3">
    <source>
        <dbReference type="Proteomes" id="UP001492380"/>
    </source>
</evidence>
<gene>
    <name evidence="2" type="ORF">HDK90DRAFT_143043</name>
</gene>
<comment type="caution">
    <text evidence="2">The sequence shown here is derived from an EMBL/GenBank/DDBJ whole genome shotgun (WGS) entry which is preliminary data.</text>
</comment>
<dbReference type="PANTHER" id="PTHR38790">
    <property type="entry name" value="2EXR DOMAIN-CONTAINING PROTEIN-RELATED"/>
    <property type="match status" value="1"/>
</dbReference>
<organism evidence="2 3">
    <name type="scientific">Phyllosticta capitalensis</name>
    <dbReference type="NCBI Taxonomy" id="121624"/>
    <lineage>
        <taxon>Eukaryota</taxon>
        <taxon>Fungi</taxon>
        <taxon>Dikarya</taxon>
        <taxon>Ascomycota</taxon>
        <taxon>Pezizomycotina</taxon>
        <taxon>Dothideomycetes</taxon>
        <taxon>Dothideomycetes incertae sedis</taxon>
        <taxon>Botryosphaeriales</taxon>
        <taxon>Phyllostictaceae</taxon>
        <taxon>Phyllosticta</taxon>
    </lineage>
</organism>
<sequence length="334" mass="38807">MDNQSEKKRLGFLDLPGEIRNAIYEEIFPSDKAVEIDFNPDASHIPDETLSPEASDVLMGIYQDSKVRPPPKCEAGSMLKINVRRATPTPRTKASGKRRPREPDWTRVLCGGLLETCHQVHQEAASFLYSRPVFKFSSPNALDHFLKTVRPENLEHIKHVFIAHCTRREACSEVSEFSKDRHDQKWIDVMQKAAEKLTNLHDLRIRLFIRELPVRIDLSQHWAQAILAFATTQQATNDAETTAAHRKARLPEISIELRLWYLENYLYYSDRNTLIVTQLHILFAEALRRRMIGWSEADALADFNEMNSQKWALLDRSYTHWEIWTDRGLEYLPV</sequence>
<keyword evidence="3" id="KW-1185">Reference proteome</keyword>
<name>A0ABR1YZA6_9PEZI</name>
<reference evidence="2 3" key="1">
    <citation type="submission" date="2024-04" db="EMBL/GenBank/DDBJ databases">
        <title>Phyllosticta paracitricarpa is synonymous to the EU quarantine fungus P. citricarpa based on phylogenomic analyses.</title>
        <authorList>
            <consortium name="Lawrence Berkeley National Laboratory"/>
            <person name="Van Ingen-Buijs V.A."/>
            <person name="Van Westerhoven A.C."/>
            <person name="Haridas S."/>
            <person name="Skiadas P."/>
            <person name="Martin F."/>
            <person name="Groenewald J.Z."/>
            <person name="Crous P.W."/>
            <person name="Seidl M.F."/>
        </authorList>
    </citation>
    <scope>NUCLEOTIDE SEQUENCE [LARGE SCALE GENOMIC DNA]</scope>
    <source>
        <strain evidence="2 3">CBS 123374</strain>
    </source>
</reference>
<proteinExistence type="predicted"/>
<feature type="domain" description="DUF7730" evidence="1">
    <location>
        <begin position="12"/>
        <end position="209"/>
    </location>
</feature>
<dbReference type="PANTHER" id="PTHR38790:SF8">
    <property type="entry name" value="F-BOX DOMAIN-CONTAINING PROTEIN"/>
    <property type="match status" value="1"/>
</dbReference>
<protein>
    <recommendedName>
        <fullName evidence="1">DUF7730 domain-containing protein</fullName>
    </recommendedName>
</protein>
<dbReference type="EMBL" id="JBBWRZ010000002">
    <property type="protein sequence ID" value="KAK8244027.1"/>
    <property type="molecule type" value="Genomic_DNA"/>
</dbReference>
<evidence type="ECO:0000313" key="2">
    <source>
        <dbReference type="EMBL" id="KAK8244027.1"/>
    </source>
</evidence>
<dbReference type="Proteomes" id="UP001492380">
    <property type="component" value="Unassembled WGS sequence"/>
</dbReference>